<comment type="caution">
    <text evidence="3">The sequence shown here is derived from an EMBL/GenBank/DDBJ whole genome shotgun (WGS) entry which is preliminary data.</text>
</comment>
<dbReference type="EMBL" id="CAJOAZ010006329">
    <property type="protein sequence ID" value="CAF4130879.1"/>
    <property type="molecule type" value="Genomic_DNA"/>
</dbReference>
<protein>
    <submittedName>
        <fullName evidence="3">Uncharacterized protein</fullName>
    </submittedName>
</protein>
<dbReference type="AlphaFoldDB" id="A0A818R1X8"/>
<dbReference type="EMBL" id="CAJNON010000053">
    <property type="protein sequence ID" value="CAF0877827.1"/>
    <property type="molecule type" value="Genomic_DNA"/>
</dbReference>
<evidence type="ECO:0000313" key="4">
    <source>
        <dbReference type="EMBL" id="CAF4130879.1"/>
    </source>
</evidence>
<evidence type="ECO:0000313" key="5">
    <source>
        <dbReference type="Proteomes" id="UP000663881"/>
    </source>
</evidence>
<dbReference type="EMBL" id="CAJOAY010000360">
    <property type="protein sequence ID" value="CAF3643048.1"/>
    <property type="molecule type" value="Genomic_DNA"/>
</dbReference>
<dbReference type="Proteomes" id="UP000663844">
    <property type="component" value="Unassembled WGS sequence"/>
</dbReference>
<dbReference type="Proteomes" id="UP000663881">
    <property type="component" value="Unassembled WGS sequence"/>
</dbReference>
<dbReference type="Proteomes" id="UP000663845">
    <property type="component" value="Unassembled WGS sequence"/>
</dbReference>
<reference evidence="3" key="1">
    <citation type="submission" date="2021-02" db="EMBL/GenBank/DDBJ databases">
        <authorList>
            <person name="Nowell W R."/>
        </authorList>
    </citation>
    <scope>NUCLEOTIDE SEQUENCE</scope>
</reference>
<evidence type="ECO:0000313" key="3">
    <source>
        <dbReference type="EMBL" id="CAF3643048.1"/>
    </source>
</evidence>
<evidence type="ECO:0000313" key="1">
    <source>
        <dbReference type="EMBL" id="CAF0877827.1"/>
    </source>
</evidence>
<gene>
    <name evidence="2" type="ORF">JYZ213_LOCUS30844</name>
    <name evidence="3" type="ORF">OKA104_LOCUS8763</name>
    <name evidence="4" type="ORF">OXD698_LOCUS37008</name>
    <name evidence="1" type="ORF">VCS650_LOCUS8078</name>
</gene>
<dbReference type="EMBL" id="CAJNOG010000503">
    <property type="protein sequence ID" value="CAF1273779.1"/>
    <property type="molecule type" value="Genomic_DNA"/>
</dbReference>
<dbReference type="Proteomes" id="UP000663891">
    <property type="component" value="Unassembled WGS sequence"/>
</dbReference>
<sequence>MPSSITDIEGGWKIVDYPKHPECINFQINIKGYGFDPNMFKIYIHLINDLSCVLQHNAKNHLWKISNFFSTKLTGPQEQMSKENDLKNFMSSVQKLAVHNEKELIMKTNSHEQIRLERLP</sequence>
<accession>A0A818R1X8</accession>
<proteinExistence type="predicted"/>
<name>A0A818R1X8_9BILA</name>
<dbReference type="OrthoDB" id="9972551at2759"/>
<organism evidence="3 5">
    <name type="scientific">Adineta steineri</name>
    <dbReference type="NCBI Taxonomy" id="433720"/>
    <lineage>
        <taxon>Eukaryota</taxon>
        <taxon>Metazoa</taxon>
        <taxon>Spiralia</taxon>
        <taxon>Gnathifera</taxon>
        <taxon>Rotifera</taxon>
        <taxon>Eurotatoria</taxon>
        <taxon>Bdelloidea</taxon>
        <taxon>Adinetida</taxon>
        <taxon>Adinetidae</taxon>
        <taxon>Adineta</taxon>
    </lineage>
</organism>
<evidence type="ECO:0000313" key="2">
    <source>
        <dbReference type="EMBL" id="CAF1273779.1"/>
    </source>
</evidence>